<dbReference type="InterPro" id="IPR046341">
    <property type="entry name" value="SET_dom_sf"/>
</dbReference>
<dbReference type="Pfam" id="PF09273">
    <property type="entry name" value="Rubis-subs-bind"/>
    <property type="match status" value="1"/>
</dbReference>
<dbReference type="CDD" id="cd10527">
    <property type="entry name" value="SET_LSMT"/>
    <property type="match status" value="2"/>
</dbReference>
<keyword evidence="2" id="KW-0808">Transferase</keyword>
<accession>A0A7S2WNH5</accession>
<dbReference type="InterPro" id="IPR015353">
    <property type="entry name" value="Rubisco_LSMT_subst-bd"/>
</dbReference>
<keyword evidence="1" id="KW-0489">Methyltransferase</keyword>
<dbReference type="InterPro" id="IPR050600">
    <property type="entry name" value="SETD3_SETD6_MTase"/>
</dbReference>
<evidence type="ECO:0000256" key="2">
    <source>
        <dbReference type="ARBA" id="ARBA00022679"/>
    </source>
</evidence>
<dbReference type="SUPFAM" id="SSF81822">
    <property type="entry name" value="RuBisCo LSMT C-terminal, substrate-binding domain"/>
    <property type="match status" value="1"/>
</dbReference>
<dbReference type="Gene3D" id="3.90.1410.10">
    <property type="entry name" value="set domain protein methyltransferase, domain 1"/>
    <property type="match status" value="2"/>
</dbReference>
<feature type="region of interest" description="Disordered" evidence="4">
    <location>
        <begin position="361"/>
        <end position="383"/>
    </location>
</feature>
<gene>
    <name evidence="6" type="ORF">RMAR1173_LOCUS14196</name>
</gene>
<evidence type="ECO:0000256" key="1">
    <source>
        <dbReference type="ARBA" id="ARBA00022603"/>
    </source>
</evidence>
<reference evidence="6" key="1">
    <citation type="submission" date="2021-01" db="EMBL/GenBank/DDBJ databases">
        <authorList>
            <person name="Corre E."/>
            <person name="Pelletier E."/>
            <person name="Niang G."/>
            <person name="Scheremetjew M."/>
            <person name="Finn R."/>
            <person name="Kale V."/>
            <person name="Holt S."/>
            <person name="Cochrane G."/>
            <person name="Meng A."/>
            <person name="Brown T."/>
            <person name="Cohen L."/>
        </authorList>
    </citation>
    <scope>NUCLEOTIDE SEQUENCE</scope>
    <source>
        <strain evidence="6">CCMP1243</strain>
    </source>
</reference>
<proteinExistence type="predicted"/>
<dbReference type="PANTHER" id="PTHR13271">
    <property type="entry name" value="UNCHARACTERIZED PUTATIVE METHYLTRANSFERASE"/>
    <property type="match status" value="1"/>
</dbReference>
<evidence type="ECO:0000313" key="6">
    <source>
        <dbReference type="EMBL" id="CAD9698347.1"/>
    </source>
</evidence>
<dbReference type="Gene3D" id="3.90.1420.10">
    <property type="entry name" value="Rubisco LSMT, substrate-binding domain"/>
    <property type="match status" value="1"/>
</dbReference>
<dbReference type="PANTHER" id="PTHR13271:SF121">
    <property type="entry name" value="SET DOMAIN-CONTAINING PROTEIN"/>
    <property type="match status" value="1"/>
</dbReference>
<dbReference type="EMBL" id="HBHJ01021476">
    <property type="protein sequence ID" value="CAD9698347.1"/>
    <property type="molecule type" value="Transcribed_RNA"/>
</dbReference>
<keyword evidence="3" id="KW-0949">S-adenosyl-L-methionine</keyword>
<dbReference type="SUPFAM" id="SSF82199">
    <property type="entry name" value="SET domain"/>
    <property type="match status" value="2"/>
</dbReference>
<protein>
    <recommendedName>
        <fullName evidence="5">Rubisco LSMT substrate-binding domain-containing protein</fullName>
    </recommendedName>
</protein>
<evidence type="ECO:0000259" key="5">
    <source>
        <dbReference type="Pfam" id="PF09273"/>
    </source>
</evidence>
<dbReference type="AlphaFoldDB" id="A0A7S2WNH5"/>
<feature type="domain" description="Rubisco LSMT substrate-binding" evidence="5">
    <location>
        <begin position="190"/>
        <end position="319"/>
    </location>
</feature>
<evidence type="ECO:0000256" key="4">
    <source>
        <dbReference type="SAM" id="MobiDB-lite"/>
    </source>
</evidence>
<dbReference type="GO" id="GO:0032259">
    <property type="term" value="P:methylation"/>
    <property type="evidence" value="ECO:0007669"/>
    <property type="project" value="UniProtKB-KW"/>
</dbReference>
<sequence>MSEEVLAEAQDPDLYAKGVERRQQLAARFEQLAPILSKLKELVEAESGGAQKPRRWPRFNLAWRGGDREATNHGGWEEEDFAWANAVLSSRALTFRGRRYLAPIVDFFNYQPHPQPRAAASGEFYLEHHQLGEENLLVLSDRATSSGGQVFEDYGDNSNSLYLDHHGFVPSENPFDCVHTTLRVDEEVDLASDRQAVLRRLRVPESPLVCFGSLASGELPWPAHVWLAALTMDEASLAACLEPRPSADACPIRFQNPVAGWQHPPTEVALLAGSVDAQIAAYPTSIQDDLAALTSPAGDALPYDQRLVIQYRLSQKRLLKQISLELAAFGAEAEAAVAVEADGQVVGARDAQAMEVEQVEEQAEKPGPAAMPTTTEPGTEQGRAPACDTIECMVEQFNAWVAAQDFPVNKIAAAVVPGMRVGTLATSEIAAEEPYLSVPSAVVMSVDSARQSAVLEPLLRVMSRQTREADFYALLFHLLYEFYVQREASFYWPYLQLLPQLEEIYPPVEFSEEDMRVLAGSTVADSVRQYKARVAKNWQLVQSVAEATAPVFDAVGGLTEEKFRWAHYILDSRSIWWSGQRHLVPLLDLINCQEMAYDPSRVHGTNLDDTGRFAVTLSPAPFQPGEQLFENYGQPNYIYFQYHGFVLEENTHDCVLVSIKIDEKDPGAADLGQLREAMRRMGFYSGVQSFCVSDRQGGHPGSNPRLAAWLALKSGKDMQSDVTEEFHEVLRNKLGQYPESTAGEGNPKVAMARKLVAKEKALLRGILEAGASS</sequence>
<evidence type="ECO:0000256" key="3">
    <source>
        <dbReference type="ARBA" id="ARBA00022691"/>
    </source>
</evidence>
<organism evidence="6">
    <name type="scientific">Rhizochromulina marina</name>
    <dbReference type="NCBI Taxonomy" id="1034831"/>
    <lineage>
        <taxon>Eukaryota</taxon>
        <taxon>Sar</taxon>
        <taxon>Stramenopiles</taxon>
        <taxon>Ochrophyta</taxon>
        <taxon>Dictyochophyceae</taxon>
        <taxon>Rhizochromulinales</taxon>
        <taxon>Rhizochromulina</taxon>
    </lineage>
</organism>
<name>A0A7S2WNH5_9STRA</name>
<dbReference type="GO" id="GO:0016279">
    <property type="term" value="F:protein-lysine N-methyltransferase activity"/>
    <property type="evidence" value="ECO:0007669"/>
    <property type="project" value="TreeGrafter"/>
</dbReference>
<dbReference type="InterPro" id="IPR036464">
    <property type="entry name" value="Rubisco_LSMT_subst-bd_sf"/>
</dbReference>